<evidence type="ECO:0000256" key="5">
    <source>
        <dbReference type="ARBA" id="ARBA00024026"/>
    </source>
</evidence>
<keyword evidence="2" id="KW-0690">Ribosome biogenesis</keyword>
<reference evidence="7 8" key="1">
    <citation type="submission" date="2023-02" db="EMBL/GenBank/DDBJ databases">
        <title>Encephalitozoon hellem ATCC 50451 complete genome.</title>
        <authorList>
            <person name="Mascarenhas dos Santos A.C."/>
            <person name="Julian A.T."/>
            <person name="Pombert J.-F."/>
        </authorList>
    </citation>
    <scope>NUCLEOTIDE SEQUENCE [LARGE SCALE GENOMIC DNA]</scope>
    <source>
        <strain evidence="7 8">ATCC 50451</strain>
    </source>
</reference>
<dbReference type="Proteomes" id="UP001217963">
    <property type="component" value="Chromosome V"/>
</dbReference>
<dbReference type="SUPFAM" id="SSF88723">
    <property type="entry name" value="PIN domain-like"/>
    <property type="match status" value="1"/>
</dbReference>
<gene>
    <name evidence="7" type="ORF">PFJ87_05g00770</name>
</gene>
<dbReference type="EMBL" id="CP119066">
    <property type="protein sequence ID" value="WEL38609.1"/>
    <property type="molecule type" value="Genomic_DNA"/>
</dbReference>
<dbReference type="InterPro" id="IPR006984">
    <property type="entry name" value="Fcf1/UTP23"/>
</dbReference>
<dbReference type="InterPro" id="IPR029060">
    <property type="entry name" value="PIN-like_dom_sf"/>
</dbReference>
<proteinExistence type="inferred from homology"/>
<dbReference type="SMART" id="SM00670">
    <property type="entry name" value="PINc"/>
    <property type="match status" value="1"/>
</dbReference>
<evidence type="ECO:0000256" key="3">
    <source>
        <dbReference type="ARBA" id="ARBA00022552"/>
    </source>
</evidence>
<evidence type="ECO:0000259" key="6">
    <source>
        <dbReference type="SMART" id="SM00670"/>
    </source>
</evidence>
<keyword evidence="4" id="KW-0539">Nucleus</keyword>
<dbReference type="CDD" id="cd09864">
    <property type="entry name" value="PIN_Fcf1-like"/>
    <property type="match status" value="1"/>
</dbReference>
<dbReference type="Pfam" id="PF04900">
    <property type="entry name" value="Fcf1"/>
    <property type="match status" value="1"/>
</dbReference>
<evidence type="ECO:0000256" key="4">
    <source>
        <dbReference type="ARBA" id="ARBA00023242"/>
    </source>
</evidence>
<keyword evidence="8" id="KW-1185">Reference proteome</keyword>
<name>A0ABY8CI99_ENCHE</name>
<protein>
    <submittedName>
        <fullName evidence="7">rRNA-processing protein Fcf1</fullName>
    </submittedName>
</protein>
<evidence type="ECO:0000313" key="7">
    <source>
        <dbReference type="EMBL" id="WEL38609.1"/>
    </source>
</evidence>
<evidence type="ECO:0000256" key="1">
    <source>
        <dbReference type="ARBA" id="ARBA00004604"/>
    </source>
</evidence>
<comment type="subcellular location">
    <subcellularLocation>
        <location evidence="1">Nucleus</location>
        <location evidence="1">Nucleolus</location>
    </subcellularLocation>
</comment>
<dbReference type="PANTHER" id="PTHR12416">
    <property type="entry name" value="RRNA-PROCESSING PROTEIN UTP23 HOMOLOG"/>
    <property type="match status" value="1"/>
</dbReference>
<keyword evidence="3" id="KW-0698">rRNA processing</keyword>
<sequence>MDISSLYIGMGQEHLSCRIKILIHPGPMGVKHAIKIKKVANILDKKGSKRANPEDTLDLDENPRNTERFLLKHTLRPPYSIILDTNFINDCIRKKCDIREQLMKVVNASIKMCVPECVVGELEKLGRPFRVALALIRGNDVERLKCDHKGTYADDCIFNRVSAHRCYIVATSDTALRQKIKTIPGVPLITYRGQRCFIERFIPAAL</sequence>
<dbReference type="InterPro" id="IPR002716">
    <property type="entry name" value="PIN_dom"/>
</dbReference>
<feature type="domain" description="PIN" evidence="6">
    <location>
        <begin position="79"/>
        <end position="178"/>
    </location>
</feature>
<evidence type="ECO:0000256" key="2">
    <source>
        <dbReference type="ARBA" id="ARBA00022517"/>
    </source>
</evidence>
<comment type="similarity">
    <text evidence="5">Belongs to the UTP23/FCF1 family. FCF1 subfamily.</text>
</comment>
<evidence type="ECO:0000313" key="8">
    <source>
        <dbReference type="Proteomes" id="UP001217963"/>
    </source>
</evidence>
<organism evidence="7 8">
    <name type="scientific">Encephalitozoon hellem</name>
    <name type="common">Microsporidian parasite</name>
    <dbReference type="NCBI Taxonomy" id="27973"/>
    <lineage>
        <taxon>Eukaryota</taxon>
        <taxon>Fungi</taxon>
        <taxon>Fungi incertae sedis</taxon>
        <taxon>Microsporidia</taxon>
        <taxon>Unikaryonidae</taxon>
        <taxon>Encephalitozoon</taxon>
    </lineage>
</organism>
<dbReference type="InterPro" id="IPR037503">
    <property type="entry name" value="Fcf1_PIN"/>
</dbReference>
<dbReference type="Gene3D" id="3.40.50.1010">
    <property type="entry name" value="5'-nuclease"/>
    <property type="match status" value="1"/>
</dbReference>
<accession>A0ABY8CI99</accession>